<proteinExistence type="predicted"/>
<name>A0ABZ1W5P5_9ACTN</name>
<dbReference type="Gene3D" id="3.40.50.150">
    <property type="entry name" value="Vaccinia Virus protein VP39"/>
    <property type="match status" value="1"/>
</dbReference>
<dbReference type="CDD" id="cd02440">
    <property type="entry name" value="AdoMet_MTases"/>
    <property type="match status" value="1"/>
</dbReference>
<accession>A0ABZ1W5P5</accession>
<keyword evidence="1" id="KW-0808">Transferase</keyword>
<dbReference type="EMBL" id="CP108482">
    <property type="protein sequence ID" value="WUS56119.1"/>
    <property type="molecule type" value="Genomic_DNA"/>
</dbReference>
<evidence type="ECO:0000313" key="1">
    <source>
        <dbReference type="EMBL" id="WUS56119.1"/>
    </source>
</evidence>
<dbReference type="EC" id="2.1.1.-" evidence="1"/>
<dbReference type="SUPFAM" id="SSF53335">
    <property type="entry name" value="S-adenosyl-L-methionine-dependent methyltransferases"/>
    <property type="match status" value="1"/>
</dbReference>
<protein>
    <submittedName>
        <fullName evidence="1">Class I SAM-dependent methyltransferase</fullName>
        <ecNumber evidence="1">2.1.1.-</ecNumber>
    </submittedName>
</protein>
<organism evidence="1 2">
    <name type="scientific">Kitasatospora herbaricolor</name>
    <dbReference type="NCBI Taxonomy" id="68217"/>
    <lineage>
        <taxon>Bacteria</taxon>
        <taxon>Bacillati</taxon>
        <taxon>Actinomycetota</taxon>
        <taxon>Actinomycetes</taxon>
        <taxon>Kitasatosporales</taxon>
        <taxon>Streptomycetaceae</taxon>
        <taxon>Kitasatospora</taxon>
    </lineage>
</organism>
<keyword evidence="2" id="KW-1185">Reference proteome</keyword>
<dbReference type="PANTHER" id="PTHR43167">
    <property type="entry name" value="PUTATIVE (AFU_ORTHOLOGUE AFUA_6G01830)-RELATED"/>
    <property type="match status" value="1"/>
</dbReference>
<dbReference type="GO" id="GO:0032259">
    <property type="term" value="P:methylation"/>
    <property type="evidence" value="ECO:0007669"/>
    <property type="project" value="UniProtKB-KW"/>
</dbReference>
<sequence length="191" mass="19523">MTTPPPPAPVEAAVRRAAEHSFPYSCERVAGELLAVLAAAVPAGGRILELGTGAGVGLAWITHGLGGRADATVLSVEQDPDTAALAASAGPPSWVTLTTGDAEALLPGLGRFDLIFADAEGGKWSGLDLTLRALADGGVLLLDDMDPARYELPEHHRAIAGVRATLAADDGLVLTDLPVGTGIIIATRRPR</sequence>
<dbReference type="GO" id="GO:0008168">
    <property type="term" value="F:methyltransferase activity"/>
    <property type="evidence" value="ECO:0007669"/>
    <property type="project" value="UniProtKB-KW"/>
</dbReference>
<keyword evidence="1" id="KW-0489">Methyltransferase</keyword>
<dbReference type="RefSeq" id="WP_329499269.1">
    <property type="nucleotide sequence ID" value="NZ_CP108460.1"/>
</dbReference>
<dbReference type="Pfam" id="PF13578">
    <property type="entry name" value="Methyltransf_24"/>
    <property type="match status" value="1"/>
</dbReference>
<reference evidence="1 2" key="1">
    <citation type="submission" date="2022-10" db="EMBL/GenBank/DDBJ databases">
        <title>The complete genomes of actinobacterial strains from the NBC collection.</title>
        <authorList>
            <person name="Joergensen T.S."/>
            <person name="Alvarez Arevalo M."/>
            <person name="Sterndorff E.B."/>
            <person name="Faurdal D."/>
            <person name="Vuksanovic O."/>
            <person name="Mourched A.-S."/>
            <person name="Charusanti P."/>
            <person name="Shaw S."/>
            <person name="Blin K."/>
            <person name="Weber T."/>
        </authorList>
    </citation>
    <scope>NUCLEOTIDE SEQUENCE [LARGE SCALE GENOMIC DNA]</scope>
    <source>
        <strain evidence="1 2">NBC_01247</strain>
    </source>
</reference>
<evidence type="ECO:0000313" key="2">
    <source>
        <dbReference type="Proteomes" id="UP001432014"/>
    </source>
</evidence>
<dbReference type="Proteomes" id="UP001432014">
    <property type="component" value="Chromosome"/>
</dbReference>
<dbReference type="PANTHER" id="PTHR43167:SF1">
    <property type="entry name" value="PUTATIVE (AFU_ORTHOLOGUE AFUA_6G01830)-RELATED"/>
    <property type="match status" value="1"/>
</dbReference>
<gene>
    <name evidence="1" type="ORF">OG469_11630</name>
</gene>
<dbReference type="InterPro" id="IPR029063">
    <property type="entry name" value="SAM-dependent_MTases_sf"/>
</dbReference>